<accession>A0A8J4QJ81</accession>
<reference evidence="1" key="1">
    <citation type="submission" date="2020-03" db="EMBL/GenBank/DDBJ databases">
        <title>Castanea mollissima Vanexum genome sequencing.</title>
        <authorList>
            <person name="Staton M."/>
        </authorList>
    </citation>
    <scope>NUCLEOTIDE SEQUENCE</scope>
    <source>
        <tissue evidence="1">Leaf</tissue>
    </source>
</reference>
<gene>
    <name evidence="1" type="ORF">CMV_023882</name>
</gene>
<comment type="caution">
    <text evidence="1">The sequence shown here is derived from an EMBL/GenBank/DDBJ whole genome shotgun (WGS) entry which is preliminary data.</text>
</comment>
<protein>
    <submittedName>
        <fullName evidence="1">Uncharacterized protein</fullName>
    </submittedName>
</protein>
<sequence length="75" mass="8681">MDFFFKEKEAPPTKTTPLASLPNSLSLSTQPFSPRLWSFNTTPSRWLWMILMGLSLSRLLMPATALQMERKAHWI</sequence>
<dbReference type="Proteomes" id="UP000737018">
    <property type="component" value="Unassembled WGS sequence"/>
</dbReference>
<name>A0A8J4QJ81_9ROSI</name>
<keyword evidence="2" id="KW-1185">Reference proteome</keyword>
<dbReference type="EMBL" id="JRKL02005516">
    <property type="protein sequence ID" value="KAF3950357.1"/>
    <property type="molecule type" value="Genomic_DNA"/>
</dbReference>
<proteinExistence type="predicted"/>
<evidence type="ECO:0000313" key="1">
    <source>
        <dbReference type="EMBL" id="KAF3950357.1"/>
    </source>
</evidence>
<evidence type="ECO:0000313" key="2">
    <source>
        <dbReference type="Proteomes" id="UP000737018"/>
    </source>
</evidence>
<dbReference type="AlphaFoldDB" id="A0A8J4QJ81"/>
<organism evidence="1 2">
    <name type="scientific">Castanea mollissima</name>
    <name type="common">Chinese chestnut</name>
    <dbReference type="NCBI Taxonomy" id="60419"/>
    <lineage>
        <taxon>Eukaryota</taxon>
        <taxon>Viridiplantae</taxon>
        <taxon>Streptophyta</taxon>
        <taxon>Embryophyta</taxon>
        <taxon>Tracheophyta</taxon>
        <taxon>Spermatophyta</taxon>
        <taxon>Magnoliopsida</taxon>
        <taxon>eudicotyledons</taxon>
        <taxon>Gunneridae</taxon>
        <taxon>Pentapetalae</taxon>
        <taxon>rosids</taxon>
        <taxon>fabids</taxon>
        <taxon>Fagales</taxon>
        <taxon>Fagaceae</taxon>
        <taxon>Castanea</taxon>
    </lineage>
</organism>